<sequence>MGKAVVITSGKGGVGKTTTTANLGTALALMNKKVCLVDLDIGLRNLDVVLGLDNRIIYDIVDVVEGRAKLPQALIKDKRFNDKLFLLPAAQNADKTSVEPEQVAEIVDELKSEFDYVFLDCPAGIEQGFMNAVTAADEAIVVSTPEISAVRDADRVVGLLEQQDLDKPPMLVINRIRKNMMNAGNMMDVDEITRHLSIELLGIVFDEDQVIATSNKGEPIVLYEKNPAAQGYRDIARRVEGETVPLMSLKEDKQPGFFQRIGAWFKKDK</sequence>
<dbReference type="Pfam" id="PF01656">
    <property type="entry name" value="CbiA"/>
    <property type="match status" value="1"/>
</dbReference>
<evidence type="ECO:0000256" key="7">
    <source>
        <dbReference type="ARBA" id="ARBA00023306"/>
    </source>
</evidence>
<keyword evidence="4" id="KW-0547">Nucleotide-binding</keyword>
<keyword evidence="3" id="KW-0132">Cell division</keyword>
<dbReference type="InterPro" id="IPR002586">
    <property type="entry name" value="CobQ/CobB/MinD/ParA_Nub-bd_dom"/>
</dbReference>
<dbReference type="PANTHER" id="PTHR43384:SF6">
    <property type="entry name" value="SEPTUM SITE-DETERMINING PROTEIN MIND HOMOLOG, CHLOROPLASTIC"/>
    <property type="match status" value="1"/>
</dbReference>
<reference evidence="11" key="1">
    <citation type="journal article" date="2022" name="Int. J. Syst. Evol. Microbiol.">
        <title>A novel species of lactic acid bacteria, Ligilactobacillus pabuli sp. nov., isolated from alfalfa silage.</title>
        <authorList>
            <person name="Tohno M."/>
            <person name="Tanizawa Y."/>
            <person name="Sawada H."/>
            <person name="Sakamoto M."/>
            <person name="Ohkuma M."/>
            <person name="Kobayashi H."/>
        </authorList>
    </citation>
    <scope>NUCLEOTIDE SEQUENCE</scope>
    <source>
        <strain evidence="11">AF129</strain>
    </source>
</reference>
<dbReference type="EMBL" id="BQXH01000015">
    <property type="protein sequence ID" value="GKS81923.1"/>
    <property type="molecule type" value="Genomic_DNA"/>
</dbReference>
<gene>
    <name evidence="11" type="primary">minD</name>
    <name evidence="11" type="ORF">LPAF129_16090</name>
</gene>
<dbReference type="PANTHER" id="PTHR43384">
    <property type="entry name" value="SEPTUM SITE-DETERMINING PROTEIN MIND HOMOLOG, CHLOROPLASTIC-RELATED"/>
    <property type="match status" value="1"/>
</dbReference>
<evidence type="ECO:0000256" key="8">
    <source>
        <dbReference type="ARBA" id="ARBA00025436"/>
    </source>
</evidence>
<dbReference type="Gene3D" id="3.40.50.300">
    <property type="entry name" value="P-loop containing nucleotide triphosphate hydrolases"/>
    <property type="match status" value="1"/>
</dbReference>
<dbReference type="PIRSF" id="PIRSF003092">
    <property type="entry name" value="MinD"/>
    <property type="match status" value="1"/>
</dbReference>
<evidence type="ECO:0000256" key="6">
    <source>
        <dbReference type="ARBA" id="ARBA00023210"/>
    </source>
</evidence>
<dbReference type="InterPro" id="IPR025501">
    <property type="entry name" value="MinD_FleN"/>
</dbReference>
<dbReference type="SUPFAM" id="SSF52540">
    <property type="entry name" value="P-loop containing nucleoside triphosphate hydrolases"/>
    <property type="match status" value="1"/>
</dbReference>
<evidence type="ECO:0000256" key="9">
    <source>
        <dbReference type="ARBA" id="ARBA00032845"/>
    </source>
</evidence>
<dbReference type="InterPro" id="IPR010223">
    <property type="entry name" value="MinD"/>
</dbReference>
<evidence type="ECO:0000256" key="2">
    <source>
        <dbReference type="ARBA" id="ARBA00016887"/>
    </source>
</evidence>
<evidence type="ECO:0000256" key="3">
    <source>
        <dbReference type="ARBA" id="ARBA00022618"/>
    </source>
</evidence>
<dbReference type="Proteomes" id="UP001055149">
    <property type="component" value="Unassembled WGS sequence"/>
</dbReference>
<comment type="function">
    <text evidence="8">ATPase required for the correct placement of the division site. Cell division inhibitors MinC and MinD act in concert to form an inhibitor capable of blocking formation of the polar Z ring septums. Rapidly oscillates between the poles of the cell to destabilize FtsZ filaments that have formed before they mature into polar Z rings.</text>
</comment>
<dbReference type="InterPro" id="IPR027417">
    <property type="entry name" value="P-loop_NTPase"/>
</dbReference>
<keyword evidence="12" id="KW-1185">Reference proteome</keyword>
<keyword evidence="5" id="KW-0067">ATP-binding</keyword>
<organism evidence="11 12">
    <name type="scientific">Ligilactobacillus pabuli</name>
    <dbReference type="NCBI Taxonomy" id="2886039"/>
    <lineage>
        <taxon>Bacteria</taxon>
        <taxon>Bacillati</taxon>
        <taxon>Bacillota</taxon>
        <taxon>Bacilli</taxon>
        <taxon>Lactobacillales</taxon>
        <taxon>Lactobacillaceae</taxon>
        <taxon>Ligilactobacillus</taxon>
    </lineage>
</organism>
<evidence type="ECO:0000259" key="10">
    <source>
        <dbReference type="Pfam" id="PF01656"/>
    </source>
</evidence>
<evidence type="ECO:0000256" key="1">
    <source>
        <dbReference type="ARBA" id="ARBA00010257"/>
    </source>
</evidence>
<accession>A0ABQ5JJ99</accession>
<keyword evidence="6" id="KW-0717">Septation</keyword>
<dbReference type="CDD" id="cd02036">
    <property type="entry name" value="MinD"/>
    <property type="match status" value="1"/>
</dbReference>
<protein>
    <recommendedName>
        <fullName evidence="2">Septum site-determining protein MinD</fullName>
    </recommendedName>
    <alternativeName>
        <fullName evidence="9">Cell division inhibitor MinD</fullName>
    </alternativeName>
</protein>
<evidence type="ECO:0000313" key="11">
    <source>
        <dbReference type="EMBL" id="GKS81923.1"/>
    </source>
</evidence>
<feature type="domain" description="CobQ/CobB/MinD/ParA nucleotide binding" evidence="10">
    <location>
        <begin position="5"/>
        <end position="220"/>
    </location>
</feature>
<proteinExistence type="inferred from homology"/>
<dbReference type="NCBIfam" id="TIGR01968">
    <property type="entry name" value="minD_bact"/>
    <property type="match status" value="1"/>
</dbReference>
<dbReference type="InterPro" id="IPR050625">
    <property type="entry name" value="ParA/MinD_ATPase"/>
</dbReference>
<evidence type="ECO:0000313" key="12">
    <source>
        <dbReference type="Proteomes" id="UP001055149"/>
    </source>
</evidence>
<dbReference type="RefSeq" id="WP_244055839.1">
    <property type="nucleotide sequence ID" value="NZ_BQXH01000015.1"/>
</dbReference>
<evidence type="ECO:0000256" key="5">
    <source>
        <dbReference type="ARBA" id="ARBA00022840"/>
    </source>
</evidence>
<name>A0ABQ5JJ99_9LACO</name>
<comment type="caution">
    <text evidence="11">The sequence shown here is derived from an EMBL/GenBank/DDBJ whole genome shotgun (WGS) entry which is preliminary data.</text>
</comment>
<evidence type="ECO:0000256" key="4">
    <source>
        <dbReference type="ARBA" id="ARBA00022741"/>
    </source>
</evidence>
<keyword evidence="7" id="KW-0131">Cell cycle</keyword>
<comment type="similarity">
    <text evidence="1">Belongs to the ParA family. MinD subfamily.</text>
</comment>